<dbReference type="GO" id="GO:0016020">
    <property type="term" value="C:membrane"/>
    <property type="evidence" value="ECO:0007669"/>
    <property type="project" value="UniProtKB-SubCell"/>
</dbReference>
<proteinExistence type="predicted"/>
<comment type="caution">
    <text evidence="7">The sequence shown here is derived from an EMBL/GenBank/DDBJ whole genome shotgun (WGS) entry which is preliminary data.</text>
</comment>
<keyword evidence="3 5" id="KW-1133">Transmembrane helix</keyword>
<keyword evidence="8" id="KW-1185">Reference proteome</keyword>
<feature type="transmembrane region" description="Helical" evidence="5">
    <location>
        <begin position="77"/>
        <end position="96"/>
    </location>
</feature>
<evidence type="ECO:0000256" key="2">
    <source>
        <dbReference type="ARBA" id="ARBA00022692"/>
    </source>
</evidence>
<evidence type="ECO:0000256" key="4">
    <source>
        <dbReference type="ARBA" id="ARBA00023136"/>
    </source>
</evidence>
<protein>
    <recommendedName>
        <fullName evidence="6">EXPERA domain-containing protein</fullName>
    </recommendedName>
</protein>
<evidence type="ECO:0000256" key="1">
    <source>
        <dbReference type="ARBA" id="ARBA00004141"/>
    </source>
</evidence>
<evidence type="ECO:0000259" key="6">
    <source>
        <dbReference type="Pfam" id="PF05241"/>
    </source>
</evidence>
<dbReference type="InterPro" id="IPR033118">
    <property type="entry name" value="EXPERA"/>
</dbReference>
<gene>
    <name evidence="7" type="ORF">SNEC2469_LOCUS19439</name>
</gene>
<dbReference type="Pfam" id="PF05241">
    <property type="entry name" value="EBP"/>
    <property type="match status" value="1"/>
</dbReference>
<feature type="domain" description="EXPERA" evidence="6">
    <location>
        <begin position="45"/>
        <end position="129"/>
    </location>
</feature>
<feature type="transmembrane region" description="Helical" evidence="5">
    <location>
        <begin position="12"/>
        <end position="31"/>
    </location>
</feature>
<dbReference type="EMBL" id="CAJNJA010033291">
    <property type="protein sequence ID" value="CAE7677179.1"/>
    <property type="molecule type" value="Genomic_DNA"/>
</dbReference>
<evidence type="ECO:0000313" key="7">
    <source>
        <dbReference type="EMBL" id="CAE7677179.1"/>
    </source>
</evidence>
<keyword evidence="4 5" id="KW-0472">Membrane</keyword>
<feature type="transmembrane region" description="Helical" evidence="5">
    <location>
        <begin position="51"/>
        <end position="70"/>
    </location>
</feature>
<evidence type="ECO:0000313" key="8">
    <source>
        <dbReference type="Proteomes" id="UP000601435"/>
    </source>
</evidence>
<dbReference type="Proteomes" id="UP000601435">
    <property type="component" value="Unassembled WGS sequence"/>
</dbReference>
<comment type="subcellular location">
    <subcellularLocation>
        <location evidence="1">Membrane</location>
        <topology evidence="1">Multi-pass membrane protein</topology>
    </subcellularLocation>
</comment>
<dbReference type="OrthoDB" id="405947at2759"/>
<sequence length="143" mass="16500">MRHKRHSSEYRASGQGAHACTSIFQVLLTPIPAGIRLVPRALNRVHFDCAYALELFVEAPFAAWMMYLFLTQDHRRYLVELVALAIQFAGTVVYYIPGIMRLEHACWLSWADKACGSVWMIFPAYVFWRTLTSYRNGDSKKHT</sequence>
<keyword evidence="2 5" id="KW-0812">Transmembrane</keyword>
<accession>A0A812WNU9</accession>
<evidence type="ECO:0000256" key="5">
    <source>
        <dbReference type="SAM" id="Phobius"/>
    </source>
</evidence>
<dbReference type="AlphaFoldDB" id="A0A812WNU9"/>
<organism evidence="7 8">
    <name type="scientific">Symbiodinium necroappetens</name>
    <dbReference type="NCBI Taxonomy" id="1628268"/>
    <lineage>
        <taxon>Eukaryota</taxon>
        <taxon>Sar</taxon>
        <taxon>Alveolata</taxon>
        <taxon>Dinophyceae</taxon>
        <taxon>Suessiales</taxon>
        <taxon>Symbiodiniaceae</taxon>
        <taxon>Symbiodinium</taxon>
    </lineage>
</organism>
<reference evidence="7" key="1">
    <citation type="submission" date="2021-02" db="EMBL/GenBank/DDBJ databases">
        <authorList>
            <person name="Dougan E. K."/>
            <person name="Rhodes N."/>
            <person name="Thang M."/>
            <person name="Chan C."/>
        </authorList>
    </citation>
    <scope>NUCLEOTIDE SEQUENCE</scope>
</reference>
<evidence type="ECO:0000256" key="3">
    <source>
        <dbReference type="ARBA" id="ARBA00022989"/>
    </source>
</evidence>
<name>A0A812WNU9_9DINO</name>
<feature type="transmembrane region" description="Helical" evidence="5">
    <location>
        <begin position="108"/>
        <end position="128"/>
    </location>
</feature>